<dbReference type="EMBL" id="NESQ01000185">
    <property type="protein sequence ID" value="PUU76528.1"/>
    <property type="molecule type" value="Genomic_DNA"/>
</dbReference>
<gene>
    <name evidence="1" type="ORF">B9Z19DRAFT_1066555</name>
</gene>
<keyword evidence="2" id="KW-1185">Reference proteome</keyword>
<reference evidence="1 2" key="1">
    <citation type="submission" date="2017-04" db="EMBL/GenBank/DDBJ databases">
        <title>Draft genome sequence of Tuber borchii Vittad., a whitish edible truffle.</title>
        <authorList>
            <consortium name="DOE Joint Genome Institute"/>
            <person name="Murat C."/>
            <person name="Kuo A."/>
            <person name="Barry K.W."/>
            <person name="Clum A."/>
            <person name="Dockter R.B."/>
            <person name="Fauchery L."/>
            <person name="Iotti M."/>
            <person name="Kohler A."/>
            <person name="Labutti K."/>
            <person name="Lindquist E.A."/>
            <person name="Lipzen A."/>
            <person name="Ohm R.A."/>
            <person name="Wang M."/>
            <person name="Grigoriev I.V."/>
            <person name="Zambonelli A."/>
            <person name="Martin F.M."/>
        </authorList>
    </citation>
    <scope>NUCLEOTIDE SEQUENCE [LARGE SCALE GENOMIC DNA]</scope>
    <source>
        <strain evidence="1 2">Tbo3840</strain>
    </source>
</reference>
<organism evidence="1 2">
    <name type="scientific">Tuber borchii</name>
    <name type="common">White truffle</name>
    <dbReference type="NCBI Taxonomy" id="42251"/>
    <lineage>
        <taxon>Eukaryota</taxon>
        <taxon>Fungi</taxon>
        <taxon>Dikarya</taxon>
        <taxon>Ascomycota</taxon>
        <taxon>Pezizomycotina</taxon>
        <taxon>Pezizomycetes</taxon>
        <taxon>Pezizales</taxon>
        <taxon>Tuberaceae</taxon>
        <taxon>Tuber</taxon>
    </lineage>
</organism>
<name>A0A2T6ZM15_TUBBO</name>
<proteinExistence type="predicted"/>
<dbReference type="InterPro" id="IPR016169">
    <property type="entry name" value="FAD-bd_PCMH_sub2"/>
</dbReference>
<evidence type="ECO:0000313" key="1">
    <source>
        <dbReference type="EMBL" id="PUU76528.1"/>
    </source>
</evidence>
<accession>A0A2T6ZM15</accession>
<sequence>MVPFIHANSTSHPDLHRALKVGGDNFGVITRYELITLDTPDWIWGGMVEDVLYNYHVNIAVNGVETHVLSQFDFNGTTNETINFSPIFYNGALNSTPPALQPWVDAQLYKSTMRPTQVVDLAREFDAVFAYGFVQVQRTFTVYADKQFFRGVWYQLPIWLQGYKQIPGFYGLHCNMPVTPDAVQQGVRRGGNVLGMEGAGNRTLSILYFGLTFNNLSDTDERSVRHPYMYVMFPIDFVTILIPSLLSMWSYAGYDEKVLEATAEGTTTSSAALRRIMTPSEPLRTLSRVLELYCFLD</sequence>
<evidence type="ECO:0000313" key="2">
    <source>
        <dbReference type="Proteomes" id="UP000244722"/>
    </source>
</evidence>
<dbReference type="Gene3D" id="3.30.465.10">
    <property type="match status" value="1"/>
</dbReference>
<protein>
    <submittedName>
        <fullName evidence="1">Uncharacterized protein</fullName>
    </submittedName>
</protein>
<dbReference type="OrthoDB" id="2151789at2759"/>
<dbReference type="STRING" id="42251.A0A2T6ZM15"/>
<comment type="caution">
    <text evidence="1">The sequence shown here is derived from an EMBL/GenBank/DDBJ whole genome shotgun (WGS) entry which is preliminary data.</text>
</comment>
<dbReference type="Proteomes" id="UP000244722">
    <property type="component" value="Unassembled WGS sequence"/>
</dbReference>
<dbReference type="AlphaFoldDB" id="A0A2T6ZM15"/>